<proteinExistence type="predicted"/>
<protein>
    <submittedName>
        <fullName evidence="2">Uncharacterized protein LOC108989676</fullName>
    </submittedName>
</protein>
<dbReference type="PANTHER" id="PTHR47481:SF9">
    <property type="entry name" value="RETROTRANSPOSON GAG DOMAIN-CONTAINING PROTEIN"/>
    <property type="match status" value="1"/>
</dbReference>
<accession>A0A2I4EHP4</accession>
<dbReference type="PANTHER" id="PTHR47481">
    <property type="match status" value="1"/>
</dbReference>
<dbReference type="RefSeq" id="XP_018818918.1">
    <property type="nucleotide sequence ID" value="XM_018963373.1"/>
</dbReference>
<name>A0A2I4EHP4_JUGRE</name>
<dbReference type="OrthoDB" id="1912561at2759"/>
<organism evidence="1 2">
    <name type="scientific">Juglans regia</name>
    <name type="common">English walnut</name>
    <dbReference type="NCBI Taxonomy" id="51240"/>
    <lineage>
        <taxon>Eukaryota</taxon>
        <taxon>Viridiplantae</taxon>
        <taxon>Streptophyta</taxon>
        <taxon>Embryophyta</taxon>
        <taxon>Tracheophyta</taxon>
        <taxon>Spermatophyta</taxon>
        <taxon>Magnoliopsida</taxon>
        <taxon>eudicotyledons</taxon>
        <taxon>Gunneridae</taxon>
        <taxon>Pentapetalae</taxon>
        <taxon>rosids</taxon>
        <taxon>fabids</taxon>
        <taxon>Fagales</taxon>
        <taxon>Juglandaceae</taxon>
        <taxon>Juglans</taxon>
    </lineage>
</organism>
<gene>
    <name evidence="2" type="primary">LOC108989676</name>
</gene>
<reference evidence="2" key="1">
    <citation type="submission" date="2025-08" db="UniProtKB">
        <authorList>
            <consortium name="RefSeq"/>
        </authorList>
    </citation>
    <scope>IDENTIFICATION</scope>
    <source>
        <tissue evidence="2">Leaves</tissue>
    </source>
</reference>
<dbReference type="GeneID" id="108989676"/>
<dbReference type="Proteomes" id="UP000235220">
    <property type="component" value="Chromosome 14"/>
</dbReference>
<evidence type="ECO:0000313" key="2">
    <source>
        <dbReference type="RefSeq" id="XP_018818918.1"/>
    </source>
</evidence>
<sequence length="159" mass="17728">MVSRASFSSETNSVSMASPTKTHTQTPISINAAGQLPHKLTGPSFPSWSATLSSLLLGYDLNEFLDGTYPCPPKPTHPIEDANIVAYSKWFWQDQLILNVILAFVIESITPLIASAKTSRDAWIRLNLLYANKSRSRVMQLKEHLTLLQRGDWPIVAYL</sequence>
<dbReference type="KEGG" id="jre:108989676"/>
<keyword evidence="1" id="KW-1185">Reference proteome</keyword>
<dbReference type="Pfam" id="PF14223">
    <property type="entry name" value="Retrotran_gag_2"/>
    <property type="match status" value="1"/>
</dbReference>
<dbReference type="Gramene" id="Jr14_14820_p1">
    <property type="protein sequence ID" value="cds.Jr14_14820_p1"/>
    <property type="gene ID" value="Jr14_14820"/>
</dbReference>
<dbReference type="AlphaFoldDB" id="A0A2I4EHP4"/>
<evidence type="ECO:0000313" key="1">
    <source>
        <dbReference type="Proteomes" id="UP000235220"/>
    </source>
</evidence>